<feature type="transmembrane region" description="Helical" evidence="7">
    <location>
        <begin position="145"/>
        <end position="169"/>
    </location>
</feature>
<dbReference type="GO" id="GO:0017004">
    <property type="term" value="P:cytochrome complex assembly"/>
    <property type="evidence" value="ECO:0007669"/>
    <property type="project" value="UniProtKB-KW"/>
</dbReference>
<comment type="similarity">
    <text evidence="2">Belongs to the CcmC/CycZ/HelC family.</text>
</comment>
<accession>A0A381SUD1</accession>
<keyword evidence="6 7" id="KW-0472">Membrane</keyword>
<dbReference type="Pfam" id="PF01578">
    <property type="entry name" value="Cytochrom_C_asm"/>
    <property type="match status" value="1"/>
</dbReference>
<comment type="subcellular location">
    <subcellularLocation>
        <location evidence="1">Membrane</location>
        <topology evidence="1">Multi-pass membrane protein</topology>
    </subcellularLocation>
</comment>
<feature type="transmembrane region" description="Helical" evidence="7">
    <location>
        <begin position="12"/>
        <end position="32"/>
    </location>
</feature>
<dbReference type="PANTHER" id="PTHR30071">
    <property type="entry name" value="HEME EXPORTER PROTEIN C"/>
    <property type="match status" value="1"/>
</dbReference>
<evidence type="ECO:0000256" key="5">
    <source>
        <dbReference type="ARBA" id="ARBA00022989"/>
    </source>
</evidence>
<gene>
    <name evidence="9" type="ORF">METZ01_LOCUS60486</name>
</gene>
<dbReference type="GO" id="GO:0015232">
    <property type="term" value="F:heme transmembrane transporter activity"/>
    <property type="evidence" value="ECO:0007669"/>
    <property type="project" value="InterPro"/>
</dbReference>
<evidence type="ECO:0000256" key="3">
    <source>
        <dbReference type="ARBA" id="ARBA00022692"/>
    </source>
</evidence>
<dbReference type="GO" id="GO:0005886">
    <property type="term" value="C:plasma membrane"/>
    <property type="evidence" value="ECO:0007669"/>
    <property type="project" value="TreeGrafter"/>
</dbReference>
<evidence type="ECO:0000259" key="8">
    <source>
        <dbReference type="Pfam" id="PF01578"/>
    </source>
</evidence>
<feature type="transmembrane region" description="Helical" evidence="7">
    <location>
        <begin position="84"/>
        <end position="103"/>
    </location>
</feature>
<organism evidence="9">
    <name type="scientific">marine metagenome</name>
    <dbReference type="NCBI Taxonomy" id="408172"/>
    <lineage>
        <taxon>unclassified sequences</taxon>
        <taxon>metagenomes</taxon>
        <taxon>ecological metagenomes</taxon>
    </lineage>
</organism>
<feature type="transmembrane region" description="Helical" evidence="7">
    <location>
        <begin position="52"/>
        <end position="72"/>
    </location>
</feature>
<evidence type="ECO:0000256" key="2">
    <source>
        <dbReference type="ARBA" id="ARBA00005840"/>
    </source>
</evidence>
<evidence type="ECO:0000256" key="4">
    <source>
        <dbReference type="ARBA" id="ARBA00022748"/>
    </source>
</evidence>
<reference evidence="9" key="1">
    <citation type="submission" date="2018-05" db="EMBL/GenBank/DDBJ databases">
        <authorList>
            <person name="Lanie J.A."/>
            <person name="Ng W.-L."/>
            <person name="Kazmierczak K.M."/>
            <person name="Andrzejewski T.M."/>
            <person name="Davidsen T.M."/>
            <person name="Wayne K.J."/>
            <person name="Tettelin H."/>
            <person name="Glass J.I."/>
            <person name="Rusch D."/>
            <person name="Podicherti R."/>
            <person name="Tsui H.-C.T."/>
            <person name="Winkler M.E."/>
        </authorList>
    </citation>
    <scope>NUCLEOTIDE SEQUENCE</scope>
</reference>
<feature type="domain" description="Cytochrome c assembly protein" evidence="8">
    <location>
        <begin position="16"/>
        <end position="172"/>
    </location>
</feature>
<name>A0A381SUD1_9ZZZZ</name>
<dbReference type="PANTHER" id="PTHR30071:SF1">
    <property type="entry name" value="CYTOCHROME B_B6 PROTEIN-RELATED"/>
    <property type="match status" value="1"/>
</dbReference>
<feature type="transmembrane region" description="Helical" evidence="7">
    <location>
        <begin position="115"/>
        <end position="133"/>
    </location>
</feature>
<keyword evidence="4" id="KW-0201">Cytochrome c-type biogenesis</keyword>
<protein>
    <recommendedName>
        <fullName evidence="8">Cytochrome c assembly protein domain-containing protein</fullName>
    </recommendedName>
</protein>
<dbReference type="InterPro" id="IPR002541">
    <property type="entry name" value="Cyt_c_assembly"/>
</dbReference>
<evidence type="ECO:0000313" key="9">
    <source>
        <dbReference type="EMBL" id="SVA07632.1"/>
    </source>
</evidence>
<dbReference type="PRINTS" id="PR01386">
    <property type="entry name" value="CCMCBIOGNSIS"/>
</dbReference>
<dbReference type="GO" id="GO:0020037">
    <property type="term" value="F:heme binding"/>
    <property type="evidence" value="ECO:0007669"/>
    <property type="project" value="InterPro"/>
</dbReference>
<evidence type="ECO:0000256" key="7">
    <source>
        <dbReference type="SAM" id="Phobius"/>
    </source>
</evidence>
<dbReference type="InterPro" id="IPR045062">
    <property type="entry name" value="Cyt_c_biogenesis_CcsA/CcmC"/>
</dbReference>
<dbReference type="EMBL" id="UINC01003590">
    <property type="protein sequence ID" value="SVA07632.1"/>
    <property type="molecule type" value="Genomic_DNA"/>
</dbReference>
<sequence>MSEKQIRLAIGVLGALGVATVIVLHWMVFFWVPTEATMGIVQRIFYIHVPAWWIAFLGFGIVALCSAAYLWLGDERLDRAAVAGAEAGMIFTTIGLLTGPLWGRVAWGTWWEWEPRLTLALILWFIYLGYFIVRRTAVNPEQGKRFAAVVGVIGVLDIPLIHVSVTWLRSLHPEAVILNPDGLAMDLDASMGATISVGLLAFSLVFASLFLARYTVAGYEHELNLRDAAPGGIQRAEA</sequence>
<dbReference type="InterPro" id="IPR003557">
    <property type="entry name" value="Cyt_c_biogenesis_CcmC"/>
</dbReference>
<feature type="transmembrane region" description="Helical" evidence="7">
    <location>
        <begin position="189"/>
        <end position="212"/>
    </location>
</feature>
<dbReference type="AlphaFoldDB" id="A0A381SUD1"/>
<evidence type="ECO:0000256" key="1">
    <source>
        <dbReference type="ARBA" id="ARBA00004141"/>
    </source>
</evidence>
<proteinExistence type="inferred from homology"/>
<evidence type="ECO:0000256" key="6">
    <source>
        <dbReference type="ARBA" id="ARBA00023136"/>
    </source>
</evidence>
<keyword evidence="5 7" id="KW-1133">Transmembrane helix</keyword>
<keyword evidence="3 7" id="KW-0812">Transmembrane</keyword>